<keyword evidence="1" id="KW-0732">Signal</keyword>
<dbReference type="OrthoDB" id="6173967at2"/>
<feature type="chain" id="PRO_5024432850" description="DUF4426 domain-containing protein" evidence="1">
    <location>
        <begin position="27"/>
        <end position="163"/>
    </location>
</feature>
<evidence type="ECO:0000256" key="1">
    <source>
        <dbReference type="SAM" id="SignalP"/>
    </source>
</evidence>
<dbReference type="EMBL" id="VBRY01000005">
    <property type="protein sequence ID" value="TLS67500.1"/>
    <property type="molecule type" value="Genomic_DNA"/>
</dbReference>
<evidence type="ECO:0000313" key="3">
    <source>
        <dbReference type="Proteomes" id="UP000306585"/>
    </source>
</evidence>
<accession>A0A5R9GN97</accession>
<dbReference type="RefSeq" id="WP_138238936.1">
    <property type="nucleotide sequence ID" value="NZ_VBRY01000005.1"/>
</dbReference>
<protein>
    <recommendedName>
        <fullName evidence="4">DUF4426 domain-containing protein</fullName>
    </recommendedName>
</protein>
<sequence length="163" mass="18388">MLKKSVPLWMLAGISIALLMPAPVMATSDQAGRHQIIDGVSIYFGILPIQMARNEADELNLPTRVYKENQRYYVLFAMFDAKTGKRIVNANVKARVEALGGLDFSEKALKPIHIDKLVSYGNYFHLADPDMYHIKFSVSLPDQQQPINGTFDYHRPPSSIAMY</sequence>
<keyword evidence="3" id="KW-1185">Reference proteome</keyword>
<proteinExistence type="predicted"/>
<organism evidence="2 3">
    <name type="scientific">Mariprofundus erugo</name>
    <dbReference type="NCBI Taxonomy" id="2528639"/>
    <lineage>
        <taxon>Bacteria</taxon>
        <taxon>Pseudomonadati</taxon>
        <taxon>Pseudomonadota</taxon>
        <taxon>Candidatius Mariprofundia</taxon>
        <taxon>Mariprofundales</taxon>
        <taxon>Mariprofundaceae</taxon>
        <taxon>Mariprofundus</taxon>
    </lineage>
</organism>
<dbReference type="Gene3D" id="2.60.40.2480">
    <property type="entry name" value="Periplasmic metal-binding protein Tp34-type"/>
    <property type="match status" value="1"/>
</dbReference>
<comment type="caution">
    <text evidence="2">The sequence shown here is derived from an EMBL/GenBank/DDBJ whole genome shotgun (WGS) entry which is preliminary data.</text>
</comment>
<dbReference type="AlphaFoldDB" id="A0A5R9GN97"/>
<gene>
    <name evidence="2" type="ORF">FEF65_06155</name>
</gene>
<feature type="signal peptide" evidence="1">
    <location>
        <begin position="1"/>
        <end position="26"/>
    </location>
</feature>
<name>A0A5R9GN97_9PROT</name>
<dbReference type="InterPro" id="IPR038482">
    <property type="entry name" value="Tp34-type_sf"/>
</dbReference>
<evidence type="ECO:0000313" key="2">
    <source>
        <dbReference type="EMBL" id="TLS67500.1"/>
    </source>
</evidence>
<evidence type="ECO:0008006" key="4">
    <source>
        <dbReference type="Google" id="ProtNLM"/>
    </source>
</evidence>
<reference evidence="2 3" key="1">
    <citation type="journal article" date="2019" name="Appl. Environ. Microbiol.">
        <title>Environmental Evidence and Genomic Insight of Iron-oxidizing Bacteria Preference Towards More Corrosion Resistant Stainless Steel at Higher Salinities.</title>
        <authorList>
            <person name="Garrison C.E."/>
            <person name="Price K.A."/>
            <person name="Field E.K."/>
        </authorList>
    </citation>
    <scope>NUCLEOTIDE SEQUENCE [LARGE SCALE GENOMIC DNA]</scope>
    <source>
        <strain evidence="2 3">P3</strain>
    </source>
</reference>
<dbReference type="Proteomes" id="UP000306585">
    <property type="component" value="Unassembled WGS sequence"/>
</dbReference>